<dbReference type="Gene3D" id="3.40.50.1110">
    <property type="entry name" value="SGNH hydrolase"/>
    <property type="match status" value="1"/>
</dbReference>
<dbReference type="SUPFAM" id="SSF52266">
    <property type="entry name" value="SGNH hydrolase"/>
    <property type="match status" value="1"/>
</dbReference>
<evidence type="ECO:0000313" key="3">
    <source>
        <dbReference type="EMBL" id="KAE8375668.1"/>
    </source>
</evidence>
<dbReference type="InterPro" id="IPR051532">
    <property type="entry name" value="Ester_Hydrolysis_Enzymes"/>
</dbReference>
<gene>
    <name evidence="3" type="ORF">BDV26DRAFT_267261</name>
</gene>
<dbReference type="OrthoDB" id="6123at2759"/>
<keyword evidence="1" id="KW-0732">Signal</keyword>
<evidence type="ECO:0000313" key="4">
    <source>
        <dbReference type="Proteomes" id="UP000326198"/>
    </source>
</evidence>
<dbReference type="InterPro" id="IPR036514">
    <property type="entry name" value="SGNH_hydro_sf"/>
</dbReference>
<feature type="chain" id="PRO_5024790790" evidence="1">
    <location>
        <begin position="27"/>
        <end position="253"/>
    </location>
</feature>
<evidence type="ECO:0000259" key="2">
    <source>
        <dbReference type="Pfam" id="PF13472"/>
    </source>
</evidence>
<dbReference type="CDD" id="cd01833">
    <property type="entry name" value="XynB_like"/>
    <property type="match status" value="1"/>
</dbReference>
<accession>A0A5N7B3F7</accession>
<dbReference type="AlphaFoldDB" id="A0A5N7B3F7"/>
<keyword evidence="4" id="KW-1185">Reference proteome</keyword>
<feature type="signal peptide" evidence="1">
    <location>
        <begin position="1"/>
        <end position="26"/>
    </location>
</feature>
<feature type="domain" description="SGNH hydrolase-type esterase" evidence="2">
    <location>
        <begin position="37"/>
        <end position="214"/>
    </location>
</feature>
<evidence type="ECO:0000256" key="1">
    <source>
        <dbReference type="SAM" id="SignalP"/>
    </source>
</evidence>
<organism evidence="3 4">
    <name type="scientific">Aspergillus bertholletiae</name>
    <dbReference type="NCBI Taxonomy" id="1226010"/>
    <lineage>
        <taxon>Eukaryota</taxon>
        <taxon>Fungi</taxon>
        <taxon>Dikarya</taxon>
        <taxon>Ascomycota</taxon>
        <taxon>Pezizomycotina</taxon>
        <taxon>Eurotiomycetes</taxon>
        <taxon>Eurotiomycetidae</taxon>
        <taxon>Eurotiales</taxon>
        <taxon>Aspergillaceae</taxon>
        <taxon>Aspergillus</taxon>
        <taxon>Aspergillus subgen. Circumdati</taxon>
    </lineage>
</organism>
<dbReference type="PANTHER" id="PTHR30383">
    <property type="entry name" value="THIOESTERASE 1/PROTEASE 1/LYSOPHOSPHOLIPASE L1"/>
    <property type="match status" value="1"/>
</dbReference>
<dbReference type="EMBL" id="ML736255">
    <property type="protein sequence ID" value="KAE8375668.1"/>
    <property type="molecule type" value="Genomic_DNA"/>
</dbReference>
<dbReference type="Proteomes" id="UP000326198">
    <property type="component" value="Unassembled WGS sequence"/>
</dbReference>
<name>A0A5N7B3F7_9EURO</name>
<proteinExistence type="predicted"/>
<sequence length="253" mass="27416">MGYFQLRRVVVWALALTSLVVPHVAAGGLPDLRIMPLGDSITKGNGSPDMNGYRGKLRQKLLADVKGTDSTVDMIGSLRNGKMKDNDHEGHSGKYLADIREYLELSLAAQPNIACVHAGTNNMDKEVDLDKADSLIASIIDRLFQGSPGVTVLVAPVIWANDPRMQANTDAYNRKLAAIIQNRQTQGQHILSVPIDITADDLSDKKHPNKDGYAKMAAAWHDAIRVAHGRGWIKPPVKVDADKLPGMGLGDGK</sequence>
<protein>
    <submittedName>
        <fullName evidence="3">SGNH hydrolase-type esterase domain-containing protein</fullName>
    </submittedName>
</protein>
<reference evidence="3 4" key="1">
    <citation type="submission" date="2019-04" db="EMBL/GenBank/DDBJ databases">
        <title>Friends and foes A comparative genomics studyof 23 Aspergillus species from section Flavi.</title>
        <authorList>
            <consortium name="DOE Joint Genome Institute"/>
            <person name="Kjaerbolling I."/>
            <person name="Vesth T."/>
            <person name="Frisvad J.C."/>
            <person name="Nybo J.L."/>
            <person name="Theobald S."/>
            <person name="Kildgaard S."/>
            <person name="Isbrandt T."/>
            <person name="Kuo A."/>
            <person name="Sato A."/>
            <person name="Lyhne E.K."/>
            <person name="Kogle M.E."/>
            <person name="Wiebenga A."/>
            <person name="Kun R.S."/>
            <person name="Lubbers R.J."/>
            <person name="Makela M.R."/>
            <person name="Barry K."/>
            <person name="Chovatia M."/>
            <person name="Clum A."/>
            <person name="Daum C."/>
            <person name="Haridas S."/>
            <person name="He G."/>
            <person name="LaButti K."/>
            <person name="Lipzen A."/>
            <person name="Mondo S."/>
            <person name="Riley R."/>
            <person name="Salamov A."/>
            <person name="Simmons B.A."/>
            <person name="Magnuson J.K."/>
            <person name="Henrissat B."/>
            <person name="Mortensen U.H."/>
            <person name="Larsen T.O."/>
            <person name="Devries R.P."/>
            <person name="Grigoriev I.V."/>
            <person name="Machida M."/>
            <person name="Baker S.E."/>
            <person name="Andersen M.R."/>
        </authorList>
    </citation>
    <scope>NUCLEOTIDE SEQUENCE [LARGE SCALE GENOMIC DNA]</scope>
    <source>
        <strain evidence="3 4">IBT 29228</strain>
    </source>
</reference>
<dbReference type="PANTHER" id="PTHR30383:SF5">
    <property type="entry name" value="SGNH HYDROLASE-TYPE ESTERASE DOMAIN-CONTAINING PROTEIN"/>
    <property type="match status" value="1"/>
</dbReference>
<keyword evidence="3" id="KW-0378">Hydrolase</keyword>
<dbReference type="InterPro" id="IPR013830">
    <property type="entry name" value="SGNH_hydro"/>
</dbReference>
<dbReference type="Pfam" id="PF13472">
    <property type="entry name" value="Lipase_GDSL_2"/>
    <property type="match status" value="1"/>
</dbReference>
<dbReference type="GO" id="GO:0004622">
    <property type="term" value="F:phosphatidylcholine lysophospholipase activity"/>
    <property type="evidence" value="ECO:0007669"/>
    <property type="project" value="TreeGrafter"/>
</dbReference>